<dbReference type="InterPro" id="IPR005259">
    <property type="entry name" value="PriA"/>
</dbReference>
<reference evidence="10 11" key="1">
    <citation type="journal article" date="2015" name="Genome Announc.">
        <title>Virulence Factor Genes Detected in the Complete Genome Sequence of Corynebacterium uterequi DSM 45634, Isolated from the Uterus of a Maiden Mare.</title>
        <authorList>
            <person name="Ruckert C."/>
            <person name="Kriete M."/>
            <person name="Jaenicke S."/>
            <person name="Winkler A."/>
            <person name="Tauch A."/>
        </authorList>
    </citation>
    <scope>NUCLEOTIDE SEQUENCE [LARGE SCALE GENOMIC DNA]</scope>
    <source>
        <strain evidence="10 11">DSM 45634</strain>
    </source>
</reference>
<dbReference type="InterPro" id="IPR042115">
    <property type="entry name" value="PriA_3primeBD_sf"/>
</dbReference>
<dbReference type="Proteomes" id="UP000035548">
    <property type="component" value="Chromosome"/>
</dbReference>
<dbReference type="STRING" id="1072256.CUTER_05910"/>
<dbReference type="GO" id="GO:0043138">
    <property type="term" value="F:3'-5' DNA helicase activity"/>
    <property type="evidence" value="ECO:0007669"/>
    <property type="project" value="TreeGrafter"/>
</dbReference>
<dbReference type="Gene3D" id="3.40.50.300">
    <property type="entry name" value="P-loop containing nucleotide triphosphate hydrolases"/>
    <property type="match status" value="1"/>
</dbReference>
<accession>A0A0G3HH04</accession>
<feature type="binding site" evidence="8">
    <location>
        <position position="402"/>
    </location>
    <ligand>
        <name>Zn(2+)</name>
        <dbReference type="ChEBI" id="CHEBI:29105"/>
        <label>2</label>
    </ligand>
</feature>
<dbReference type="GO" id="GO:0003677">
    <property type="term" value="F:DNA binding"/>
    <property type="evidence" value="ECO:0007669"/>
    <property type="project" value="UniProtKB-UniRule"/>
</dbReference>
<dbReference type="GO" id="GO:0006310">
    <property type="term" value="P:DNA recombination"/>
    <property type="evidence" value="ECO:0007669"/>
    <property type="project" value="InterPro"/>
</dbReference>
<dbReference type="Pfam" id="PF17764">
    <property type="entry name" value="PriA_3primeBD"/>
    <property type="match status" value="1"/>
</dbReference>
<keyword evidence="10" id="KW-0378">Hydrolase</keyword>
<dbReference type="GO" id="GO:0005524">
    <property type="term" value="F:ATP binding"/>
    <property type="evidence" value="ECO:0007669"/>
    <property type="project" value="UniProtKB-UniRule"/>
</dbReference>
<keyword evidence="3 8" id="KW-0479">Metal-binding</keyword>
<feature type="binding site" evidence="8">
    <location>
        <position position="433"/>
    </location>
    <ligand>
        <name>Zn(2+)</name>
        <dbReference type="ChEBI" id="CHEBI:29105"/>
        <label>1</label>
    </ligand>
</feature>
<feature type="binding site" evidence="8">
    <location>
        <position position="399"/>
    </location>
    <ligand>
        <name>Zn(2+)</name>
        <dbReference type="ChEBI" id="CHEBI:29105"/>
        <label>2</label>
    </ligand>
</feature>
<comment type="cofactor">
    <cofactor evidence="8">
        <name>Zn(2+)</name>
        <dbReference type="ChEBI" id="CHEBI:29105"/>
    </cofactor>
    <text evidence="8">Binds 2 zinc ions per subunit.</text>
</comment>
<comment type="caution">
    <text evidence="8">As this protein does not have any detectable helicase domains, it probably does not have helicase activity.</text>
</comment>
<dbReference type="GO" id="GO:0006270">
    <property type="term" value="P:DNA replication initiation"/>
    <property type="evidence" value="ECO:0007669"/>
    <property type="project" value="TreeGrafter"/>
</dbReference>
<comment type="function">
    <text evidence="8">Initiates the restart of stalled replication forks, which reloads the replicative helicase on sites other than the origin of replication. Recognizes and binds to abandoned replication forks and remodels them to uncover a helicase loading site. Promotes assembly of the primosome at these replication forks.</text>
</comment>
<dbReference type="HAMAP" id="MF_00983">
    <property type="entry name" value="PriA"/>
    <property type="match status" value="1"/>
</dbReference>
<dbReference type="AlphaFoldDB" id="A0A0G3HH04"/>
<dbReference type="GO" id="GO:0006302">
    <property type="term" value="P:double-strand break repair"/>
    <property type="evidence" value="ECO:0007669"/>
    <property type="project" value="InterPro"/>
</dbReference>
<keyword evidence="4 8" id="KW-0547">Nucleotide-binding</keyword>
<dbReference type="OrthoDB" id="3177118at2"/>
<protein>
    <recommendedName>
        <fullName evidence="8">Probable replication restart protein PriA</fullName>
    </recommendedName>
    <alternativeName>
        <fullName evidence="8">Putative ATP-dependent DNA helicase PriA</fullName>
    </alternativeName>
</protein>
<evidence type="ECO:0000256" key="8">
    <source>
        <dbReference type="HAMAP-Rule" id="MF_00983"/>
    </source>
</evidence>
<dbReference type="RefSeq" id="WP_047259636.1">
    <property type="nucleotide sequence ID" value="NZ_CP011546.1"/>
</dbReference>
<keyword evidence="1 8" id="KW-0639">Primosome</keyword>
<dbReference type="GO" id="GO:0008270">
    <property type="term" value="F:zinc ion binding"/>
    <property type="evidence" value="ECO:0007669"/>
    <property type="project" value="UniProtKB-UniRule"/>
</dbReference>
<evidence type="ECO:0000256" key="5">
    <source>
        <dbReference type="ARBA" id="ARBA00022833"/>
    </source>
</evidence>
<sequence length="677" mass="72174">MASRTASDAAAELPVARVLPLLGLAHLDRGFDYLVPEADSAAAQPGVRVRIRFGGQLKDAIVLERLATSDHGGSLRFIERVVSADVVYPPQIARLVEDLAQRYAAVRSDVIRSAIPPRHAGAEAADMDTDWEELGKAEEPDLSAWSSYQFGESFVDAIVAGHAARAVWQVTPGEDWAEPLAMLAVKVALGGSGVLIVVPDQRDVDALEARLRCVVAARQITTLTASLGPQARYRRYLSILRGQARIVIGTRSAAFAPVARLGLAVIIHDGDDNLVEPRAPYHHAREVLTARSSIEGCGLIIGGYSRTAEAQLLVNSGWAHDLVAPRDIIRTRSPLIRAAGDSDFAMHRDPRARSSRVPSQAFDAVRGALTRGRPVLVHVPRAGYVPALACGSCRTPARCRACNGPLGIPPSDDGHGGTPTCRWCGRPETHFRCATCGSQALRAVVLGAQRTAEEIGRAFPQVRVVTSNGDRMVDEIPDAACIVVATAGAHPRIAGGGCYGAALILDTWISLGRSDLRATEQAFATWAEVVAHVAPHRDGGEVVIMAPPEAPVVQELIRFDAVGAAQRELAERAEVGFPPTVHMAAVDGARDGLDSFLAVAELPEGSDVLGPVELPAGEKLAGEYDITRHGPAQRLLIRSPLTSRDSLGRALRQALTLKALRKDDLPLRVQVDPINIG</sequence>
<organism evidence="10 11">
    <name type="scientific">Corynebacterium uterequi</name>
    <dbReference type="NCBI Taxonomy" id="1072256"/>
    <lineage>
        <taxon>Bacteria</taxon>
        <taxon>Bacillati</taxon>
        <taxon>Actinomycetota</taxon>
        <taxon>Actinomycetes</taxon>
        <taxon>Mycobacteriales</taxon>
        <taxon>Corynebacteriaceae</taxon>
        <taxon>Corynebacterium</taxon>
    </lineage>
</organism>
<comment type="similarity">
    <text evidence="8">Belongs to the helicase family. PriA subfamily.</text>
</comment>
<evidence type="ECO:0000256" key="7">
    <source>
        <dbReference type="ARBA" id="ARBA00023125"/>
    </source>
</evidence>
<gene>
    <name evidence="8 10" type="primary">priA</name>
    <name evidence="10" type="ORF">CUTER_05910</name>
</gene>
<dbReference type="PANTHER" id="PTHR30580:SF0">
    <property type="entry name" value="PRIMOSOMAL PROTEIN N"/>
    <property type="match status" value="1"/>
</dbReference>
<evidence type="ECO:0000313" key="10">
    <source>
        <dbReference type="EMBL" id="AKK11178.1"/>
    </source>
</evidence>
<feature type="binding site" evidence="8">
    <location>
        <position position="436"/>
    </location>
    <ligand>
        <name>Zn(2+)</name>
        <dbReference type="ChEBI" id="CHEBI:29105"/>
        <label>1</label>
    </ligand>
</feature>
<evidence type="ECO:0000256" key="1">
    <source>
        <dbReference type="ARBA" id="ARBA00022515"/>
    </source>
</evidence>
<dbReference type="GO" id="GO:0006269">
    <property type="term" value="P:DNA replication, synthesis of primer"/>
    <property type="evidence" value="ECO:0007669"/>
    <property type="project" value="UniProtKB-KW"/>
</dbReference>
<dbReference type="PATRIC" id="fig|1072256.5.peg.1172"/>
<keyword evidence="5 8" id="KW-0862">Zinc</keyword>
<evidence type="ECO:0000256" key="2">
    <source>
        <dbReference type="ARBA" id="ARBA00022705"/>
    </source>
</evidence>
<reference evidence="11" key="2">
    <citation type="submission" date="2015-05" db="EMBL/GenBank/DDBJ databases">
        <title>Complete genome sequence of Corynebacterium uterequi DSM 45634, isolated from the uterus of a maiden mare.</title>
        <authorList>
            <person name="Ruckert C."/>
            <person name="Albersmeier A."/>
            <person name="Winkler A."/>
            <person name="Tauch A."/>
        </authorList>
    </citation>
    <scope>NUCLEOTIDE SEQUENCE [LARGE SCALE GENOMIC DNA]</scope>
    <source>
        <strain evidence="11">DSM 45634</strain>
    </source>
</reference>
<keyword evidence="7 8" id="KW-0238">DNA-binding</keyword>
<dbReference type="KEGG" id="cut:CUTER_05910"/>
<feature type="binding site" evidence="8">
    <location>
        <position position="393"/>
    </location>
    <ligand>
        <name>Zn(2+)</name>
        <dbReference type="ChEBI" id="CHEBI:29105"/>
        <label>1</label>
    </ligand>
</feature>
<dbReference type="InterPro" id="IPR041222">
    <property type="entry name" value="PriA_3primeBD"/>
</dbReference>
<keyword evidence="6 8" id="KW-0067">ATP-binding</keyword>
<evidence type="ECO:0000259" key="9">
    <source>
        <dbReference type="Pfam" id="PF17764"/>
    </source>
</evidence>
<dbReference type="NCBIfam" id="NF011455">
    <property type="entry name" value="PRK14873.1-5"/>
    <property type="match status" value="1"/>
</dbReference>
<dbReference type="PANTHER" id="PTHR30580">
    <property type="entry name" value="PRIMOSOMAL PROTEIN N"/>
    <property type="match status" value="1"/>
</dbReference>
<feature type="domain" description="Primosomal protein N' 3' DNA-binding" evidence="9">
    <location>
        <begin position="26"/>
        <end position="116"/>
    </location>
</feature>
<proteinExistence type="inferred from homology"/>
<evidence type="ECO:0000256" key="6">
    <source>
        <dbReference type="ARBA" id="ARBA00022840"/>
    </source>
</evidence>
<feature type="binding site" evidence="8">
    <location>
        <position position="424"/>
    </location>
    <ligand>
        <name>Zn(2+)</name>
        <dbReference type="ChEBI" id="CHEBI:29105"/>
        <label>2</label>
    </ligand>
</feature>
<feature type="binding site" evidence="8">
    <location>
        <position position="390"/>
    </location>
    <ligand>
        <name>Zn(2+)</name>
        <dbReference type="ChEBI" id="CHEBI:29105"/>
        <label>1</label>
    </ligand>
</feature>
<name>A0A0G3HH04_9CORY</name>
<keyword evidence="2 8" id="KW-0235">DNA replication</keyword>
<dbReference type="EMBL" id="CP011546">
    <property type="protein sequence ID" value="AKK11178.1"/>
    <property type="molecule type" value="Genomic_DNA"/>
</dbReference>
<evidence type="ECO:0000256" key="4">
    <source>
        <dbReference type="ARBA" id="ARBA00022741"/>
    </source>
</evidence>
<dbReference type="GO" id="GO:1990077">
    <property type="term" value="C:primosome complex"/>
    <property type="evidence" value="ECO:0007669"/>
    <property type="project" value="UniProtKB-UniRule"/>
</dbReference>
<feature type="binding site" evidence="8">
    <location>
        <position position="421"/>
    </location>
    <ligand>
        <name>Zn(2+)</name>
        <dbReference type="ChEBI" id="CHEBI:29105"/>
        <label>2</label>
    </ligand>
</feature>
<dbReference type="GO" id="GO:0016787">
    <property type="term" value="F:hydrolase activity"/>
    <property type="evidence" value="ECO:0007669"/>
    <property type="project" value="UniProtKB-KW"/>
</dbReference>
<comment type="subunit">
    <text evidence="8">Component of the replication restart primosome.</text>
</comment>
<keyword evidence="10" id="KW-0347">Helicase</keyword>
<keyword evidence="11" id="KW-1185">Reference proteome</keyword>
<dbReference type="Gene3D" id="3.40.1440.60">
    <property type="entry name" value="PriA, 3(prime) DNA-binding domain"/>
    <property type="match status" value="1"/>
</dbReference>
<dbReference type="InterPro" id="IPR027417">
    <property type="entry name" value="P-loop_NTPase"/>
</dbReference>
<evidence type="ECO:0000256" key="3">
    <source>
        <dbReference type="ARBA" id="ARBA00022723"/>
    </source>
</evidence>
<evidence type="ECO:0000313" key="11">
    <source>
        <dbReference type="Proteomes" id="UP000035548"/>
    </source>
</evidence>